<dbReference type="AlphaFoldDB" id="A0AAP0LC06"/>
<proteinExistence type="predicted"/>
<evidence type="ECO:0000313" key="3">
    <source>
        <dbReference type="Proteomes" id="UP001419268"/>
    </source>
</evidence>
<dbReference type="InterPro" id="IPR036397">
    <property type="entry name" value="RNaseH_sf"/>
</dbReference>
<dbReference type="EMBL" id="JBBNAG010000001">
    <property type="protein sequence ID" value="KAK9166890.1"/>
    <property type="molecule type" value="Genomic_DNA"/>
</dbReference>
<dbReference type="Proteomes" id="UP001419268">
    <property type="component" value="Unassembled WGS sequence"/>
</dbReference>
<evidence type="ECO:0000313" key="2">
    <source>
        <dbReference type="EMBL" id="KAK9166890.1"/>
    </source>
</evidence>
<dbReference type="InterPro" id="IPR052929">
    <property type="entry name" value="RNase_H-like_EbsB-rel"/>
</dbReference>
<sequence>MGVVLRNENGGFLSAMGGKQDGVLDSRIAEVVGVREALSWLKRKEVEEVTIKLNGMVVVQAISNKGRDNSYIWSIIGDCTALVINIKSYCFSFVINKLSYSHYGERG</sequence>
<gene>
    <name evidence="2" type="ORF">Scep_002081</name>
</gene>
<accession>A0AAP0LC06</accession>
<keyword evidence="3" id="KW-1185">Reference proteome</keyword>
<dbReference type="GO" id="GO:0003676">
    <property type="term" value="F:nucleic acid binding"/>
    <property type="evidence" value="ECO:0007669"/>
    <property type="project" value="InterPro"/>
</dbReference>
<name>A0AAP0LC06_9MAGN</name>
<dbReference type="Gene3D" id="3.30.420.10">
    <property type="entry name" value="Ribonuclease H-like superfamily/Ribonuclease H"/>
    <property type="match status" value="1"/>
</dbReference>
<dbReference type="GO" id="GO:0004523">
    <property type="term" value="F:RNA-DNA hybrid ribonuclease activity"/>
    <property type="evidence" value="ECO:0007669"/>
    <property type="project" value="InterPro"/>
</dbReference>
<organism evidence="2 3">
    <name type="scientific">Stephania cephalantha</name>
    <dbReference type="NCBI Taxonomy" id="152367"/>
    <lineage>
        <taxon>Eukaryota</taxon>
        <taxon>Viridiplantae</taxon>
        <taxon>Streptophyta</taxon>
        <taxon>Embryophyta</taxon>
        <taxon>Tracheophyta</taxon>
        <taxon>Spermatophyta</taxon>
        <taxon>Magnoliopsida</taxon>
        <taxon>Ranunculales</taxon>
        <taxon>Menispermaceae</taxon>
        <taxon>Menispermoideae</taxon>
        <taxon>Cissampelideae</taxon>
        <taxon>Stephania</taxon>
    </lineage>
</organism>
<feature type="domain" description="RNase H type-1" evidence="1">
    <location>
        <begin position="2"/>
        <end position="94"/>
    </location>
</feature>
<dbReference type="InterPro" id="IPR002156">
    <property type="entry name" value="RNaseH_domain"/>
</dbReference>
<comment type="caution">
    <text evidence="2">The sequence shown here is derived from an EMBL/GenBank/DDBJ whole genome shotgun (WGS) entry which is preliminary data.</text>
</comment>
<reference evidence="2 3" key="1">
    <citation type="submission" date="2024-01" db="EMBL/GenBank/DDBJ databases">
        <title>Genome assemblies of Stephania.</title>
        <authorList>
            <person name="Yang L."/>
        </authorList>
    </citation>
    <scope>NUCLEOTIDE SEQUENCE [LARGE SCALE GENOMIC DNA]</scope>
    <source>
        <strain evidence="2">JXDWG</strain>
        <tissue evidence="2">Leaf</tissue>
    </source>
</reference>
<protein>
    <recommendedName>
        <fullName evidence="1">RNase H type-1 domain-containing protein</fullName>
    </recommendedName>
</protein>
<dbReference type="PANTHER" id="PTHR47074">
    <property type="entry name" value="BNAC02G40300D PROTEIN"/>
    <property type="match status" value="1"/>
</dbReference>
<evidence type="ECO:0000259" key="1">
    <source>
        <dbReference type="Pfam" id="PF13456"/>
    </source>
</evidence>
<dbReference type="Pfam" id="PF13456">
    <property type="entry name" value="RVT_3"/>
    <property type="match status" value="1"/>
</dbReference>
<dbReference type="PANTHER" id="PTHR47074:SF11">
    <property type="entry name" value="REVERSE TRANSCRIPTASE-LIKE PROTEIN"/>
    <property type="match status" value="1"/>
</dbReference>